<proteinExistence type="predicted"/>
<sequence>MGEGRKESGGGGRGKVNDPDPGLWIITLCGGVYQIYIQLRVLWALPSWGGLCLLMHKTTFCMRRKAESYLG</sequence>
<feature type="region of interest" description="Disordered" evidence="1">
    <location>
        <begin position="1"/>
        <end position="20"/>
    </location>
</feature>
<organism evidence="2 3">
    <name type="scientific">Phrynocephalus forsythii</name>
    <dbReference type="NCBI Taxonomy" id="171643"/>
    <lineage>
        <taxon>Eukaryota</taxon>
        <taxon>Metazoa</taxon>
        <taxon>Chordata</taxon>
        <taxon>Craniata</taxon>
        <taxon>Vertebrata</taxon>
        <taxon>Euteleostomi</taxon>
        <taxon>Lepidosauria</taxon>
        <taxon>Squamata</taxon>
        <taxon>Bifurcata</taxon>
        <taxon>Unidentata</taxon>
        <taxon>Episquamata</taxon>
        <taxon>Toxicofera</taxon>
        <taxon>Iguania</taxon>
        <taxon>Acrodonta</taxon>
        <taxon>Agamidae</taxon>
        <taxon>Agaminae</taxon>
        <taxon>Phrynocephalus</taxon>
    </lineage>
</organism>
<accession>A0A9Q0XJL0</accession>
<keyword evidence="3" id="KW-1185">Reference proteome</keyword>
<dbReference type="AlphaFoldDB" id="A0A9Q0XJL0"/>
<dbReference type="Proteomes" id="UP001142489">
    <property type="component" value="Unassembled WGS sequence"/>
</dbReference>
<protein>
    <submittedName>
        <fullName evidence="2">Uncharacterized protein</fullName>
    </submittedName>
</protein>
<evidence type="ECO:0000313" key="2">
    <source>
        <dbReference type="EMBL" id="KAJ7316105.1"/>
    </source>
</evidence>
<name>A0A9Q0XJL0_9SAUR</name>
<reference evidence="2" key="1">
    <citation type="journal article" date="2023" name="DNA Res.">
        <title>Chromosome-level genome assembly of Phrynocephalus forsythii using third-generation DNA sequencing and Hi-C analysis.</title>
        <authorList>
            <person name="Qi Y."/>
            <person name="Zhao W."/>
            <person name="Zhao Y."/>
            <person name="Niu C."/>
            <person name="Cao S."/>
            <person name="Zhang Y."/>
        </authorList>
    </citation>
    <scope>NUCLEOTIDE SEQUENCE</scope>
    <source>
        <tissue evidence="2">Muscle</tissue>
    </source>
</reference>
<gene>
    <name evidence="2" type="ORF">JRQ81_002267</name>
</gene>
<evidence type="ECO:0000256" key="1">
    <source>
        <dbReference type="SAM" id="MobiDB-lite"/>
    </source>
</evidence>
<evidence type="ECO:0000313" key="3">
    <source>
        <dbReference type="Proteomes" id="UP001142489"/>
    </source>
</evidence>
<dbReference type="EMBL" id="JAPFRF010000011">
    <property type="protein sequence ID" value="KAJ7316105.1"/>
    <property type="molecule type" value="Genomic_DNA"/>
</dbReference>
<comment type="caution">
    <text evidence="2">The sequence shown here is derived from an EMBL/GenBank/DDBJ whole genome shotgun (WGS) entry which is preliminary data.</text>
</comment>